<dbReference type="Proteomes" id="UP001274830">
    <property type="component" value="Unassembled WGS sequence"/>
</dbReference>
<dbReference type="PANTHER" id="PTHR43791">
    <property type="entry name" value="PERMEASE-RELATED"/>
    <property type="match status" value="1"/>
</dbReference>
<evidence type="ECO:0000256" key="3">
    <source>
        <dbReference type="ARBA" id="ARBA00022692"/>
    </source>
</evidence>
<accession>A0AAE0TN47</accession>
<keyword evidence="5 8" id="KW-0472">Membrane</keyword>
<evidence type="ECO:0000256" key="5">
    <source>
        <dbReference type="ARBA" id="ARBA00023136"/>
    </source>
</evidence>
<evidence type="ECO:0000313" key="10">
    <source>
        <dbReference type="EMBL" id="KAK3670258.1"/>
    </source>
</evidence>
<proteinExistence type="inferred from homology"/>
<keyword evidence="4 8" id="KW-1133">Transmembrane helix</keyword>
<feature type="region of interest" description="Disordered" evidence="7">
    <location>
        <begin position="108"/>
        <end position="162"/>
    </location>
</feature>
<feature type="transmembrane region" description="Helical" evidence="8">
    <location>
        <begin position="513"/>
        <end position="534"/>
    </location>
</feature>
<feature type="transmembrane region" description="Helical" evidence="8">
    <location>
        <begin position="339"/>
        <end position="361"/>
    </location>
</feature>
<evidence type="ECO:0000256" key="4">
    <source>
        <dbReference type="ARBA" id="ARBA00022989"/>
    </source>
</evidence>
<sequence length="636" mass="70016">MMTKSLLMLNPELANQKGRAEPAIDAEDPEIEEQDRDFRQANVDLVQDLGEEVELEGFSNHRMGKLPGVLAEAPFAADDHLKADDFSEDELGDDAPVVGAKLLRVRRAGDAAGEDDERSDYSEGQRWDGQAGGDVGMEKTVCEPSVEAKSSSPTHESAAIEEPFDQQLEKRMMRKIDLHLMVPLWILFMLGFMDRINLGNVAVLGIVKDLHLVGNAFNVALQVFFVPYILLEAPSNLMLRKLPPSLWICTTTFLWGVACMCQGFVHSNSGLIACRFFIGVFEAGFVPGCAYLMSMYYRRHELQRRLSLFWCAGLVAGAFSGLLAYALVHMQGLSDLAGWRWVLIIEGLLSVAASIPVYFFLADWPEQAKFLSKREKQYLALRNAADVGGSSTMNHLDKAAWRRILLDWKIWCGSLIYIGITVSGYATALFIPTIISSIGYSGIQSQIHSIPVWMVAAVVTFGTSILTDKLQHRYGFVMFGVLFASIGYIILLAQGPLAKPHHAQLGLNPQVRYMAVFFVTTGCYIVQPVAIGWLASNLGGHYKRAIGLAIQVAVGNIGGIMASNVFVRTDAPRYFVGYGVGLAMLVLCGVMSTVFALGLMRENKNRDAGARDDRLVLAKSSQANMGDDDPTFRFSI</sequence>
<evidence type="ECO:0000256" key="8">
    <source>
        <dbReference type="SAM" id="Phobius"/>
    </source>
</evidence>
<feature type="transmembrane region" description="Helical" evidence="8">
    <location>
        <begin position="213"/>
        <end position="233"/>
    </location>
</feature>
<feature type="transmembrane region" description="Helical" evidence="8">
    <location>
        <begin position="578"/>
        <end position="599"/>
    </location>
</feature>
<gene>
    <name evidence="10" type="ORF">LTR78_009913</name>
</gene>
<keyword evidence="3 8" id="KW-0812">Transmembrane</keyword>
<dbReference type="PANTHER" id="PTHR43791:SF52">
    <property type="entry name" value="TRANSPORTER, PUTATIVE (AFU_ORTHOLOGUE AFUA_1G11820)-RELATED"/>
    <property type="match status" value="1"/>
</dbReference>
<comment type="caution">
    <text evidence="10">The sequence shown here is derived from an EMBL/GenBank/DDBJ whole genome shotgun (WGS) entry which is preliminary data.</text>
</comment>
<organism evidence="10 11">
    <name type="scientific">Recurvomyces mirabilis</name>
    <dbReference type="NCBI Taxonomy" id="574656"/>
    <lineage>
        <taxon>Eukaryota</taxon>
        <taxon>Fungi</taxon>
        <taxon>Dikarya</taxon>
        <taxon>Ascomycota</taxon>
        <taxon>Pezizomycotina</taxon>
        <taxon>Dothideomycetes</taxon>
        <taxon>Dothideomycetidae</taxon>
        <taxon>Mycosphaerellales</taxon>
        <taxon>Teratosphaeriaceae</taxon>
        <taxon>Recurvomyces</taxon>
    </lineage>
</organism>
<feature type="transmembrane region" description="Helical" evidence="8">
    <location>
        <begin position="546"/>
        <end position="566"/>
    </location>
</feature>
<feature type="transmembrane region" description="Helical" evidence="8">
    <location>
        <begin position="410"/>
        <end position="435"/>
    </location>
</feature>
<feature type="region of interest" description="Disordered" evidence="7">
    <location>
        <begin position="1"/>
        <end position="35"/>
    </location>
</feature>
<dbReference type="Gene3D" id="1.20.1250.20">
    <property type="entry name" value="MFS general substrate transporter like domains"/>
    <property type="match status" value="2"/>
</dbReference>
<feature type="compositionally biased region" description="Acidic residues" evidence="7">
    <location>
        <begin position="24"/>
        <end position="35"/>
    </location>
</feature>
<feature type="transmembrane region" description="Helical" evidence="8">
    <location>
        <begin position="176"/>
        <end position="193"/>
    </location>
</feature>
<feature type="domain" description="Major facilitator superfamily (MFS) profile" evidence="9">
    <location>
        <begin position="180"/>
        <end position="604"/>
    </location>
</feature>
<dbReference type="InterPro" id="IPR011701">
    <property type="entry name" value="MFS"/>
</dbReference>
<dbReference type="AlphaFoldDB" id="A0AAE0TN47"/>
<dbReference type="EMBL" id="JAUTXT010000060">
    <property type="protein sequence ID" value="KAK3670258.1"/>
    <property type="molecule type" value="Genomic_DNA"/>
</dbReference>
<feature type="transmembrane region" description="Helical" evidence="8">
    <location>
        <begin position="447"/>
        <end position="467"/>
    </location>
</feature>
<dbReference type="Pfam" id="PF07690">
    <property type="entry name" value="MFS_1"/>
    <property type="match status" value="1"/>
</dbReference>
<dbReference type="InterPro" id="IPR020846">
    <property type="entry name" value="MFS_dom"/>
</dbReference>
<evidence type="ECO:0000256" key="7">
    <source>
        <dbReference type="SAM" id="MobiDB-lite"/>
    </source>
</evidence>
<feature type="transmembrane region" description="Helical" evidence="8">
    <location>
        <begin position="474"/>
        <end position="493"/>
    </location>
</feature>
<dbReference type="FunFam" id="1.20.1250.20:FF:000018">
    <property type="entry name" value="MFS transporter permease"/>
    <property type="match status" value="1"/>
</dbReference>
<comment type="similarity">
    <text evidence="6">Belongs to the major facilitator superfamily. Allantoate permease family.</text>
</comment>
<evidence type="ECO:0000256" key="1">
    <source>
        <dbReference type="ARBA" id="ARBA00004141"/>
    </source>
</evidence>
<comment type="subcellular location">
    <subcellularLocation>
        <location evidence="1">Membrane</location>
        <topology evidence="1">Multi-pass membrane protein</topology>
    </subcellularLocation>
</comment>
<dbReference type="CDD" id="cd17327">
    <property type="entry name" value="MFS_FEN2_like"/>
    <property type="match status" value="1"/>
</dbReference>
<feature type="transmembrane region" description="Helical" evidence="8">
    <location>
        <begin position="245"/>
        <end position="265"/>
    </location>
</feature>
<name>A0AAE0TN47_9PEZI</name>
<dbReference type="SUPFAM" id="SSF103473">
    <property type="entry name" value="MFS general substrate transporter"/>
    <property type="match status" value="1"/>
</dbReference>
<keyword evidence="11" id="KW-1185">Reference proteome</keyword>
<evidence type="ECO:0000259" key="9">
    <source>
        <dbReference type="PROSITE" id="PS50850"/>
    </source>
</evidence>
<dbReference type="InterPro" id="IPR036259">
    <property type="entry name" value="MFS_trans_sf"/>
</dbReference>
<evidence type="ECO:0000256" key="2">
    <source>
        <dbReference type="ARBA" id="ARBA00022448"/>
    </source>
</evidence>
<dbReference type="GO" id="GO:0022857">
    <property type="term" value="F:transmembrane transporter activity"/>
    <property type="evidence" value="ECO:0007669"/>
    <property type="project" value="InterPro"/>
</dbReference>
<reference evidence="10" key="1">
    <citation type="submission" date="2023-07" db="EMBL/GenBank/DDBJ databases">
        <title>Black Yeasts Isolated from many extreme environments.</title>
        <authorList>
            <person name="Coleine C."/>
            <person name="Stajich J.E."/>
            <person name="Selbmann L."/>
        </authorList>
    </citation>
    <scope>NUCLEOTIDE SEQUENCE</scope>
    <source>
        <strain evidence="10">CCFEE 5485</strain>
    </source>
</reference>
<protein>
    <recommendedName>
        <fullName evidence="9">Major facilitator superfamily (MFS) profile domain-containing protein</fullName>
    </recommendedName>
</protein>
<dbReference type="FunFam" id="1.20.1250.20:FF:000068">
    <property type="entry name" value="MFS general substrate transporter"/>
    <property type="match status" value="1"/>
</dbReference>
<evidence type="ECO:0000256" key="6">
    <source>
        <dbReference type="ARBA" id="ARBA00037968"/>
    </source>
</evidence>
<feature type="transmembrane region" description="Helical" evidence="8">
    <location>
        <begin position="277"/>
        <end position="296"/>
    </location>
</feature>
<dbReference type="PROSITE" id="PS50850">
    <property type="entry name" value="MFS"/>
    <property type="match status" value="1"/>
</dbReference>
<feature type="transmembrane region" description="Helical" evidence="8">
    <location>
        <begin position="308"/>
        <end position="327"/>
    </location>
</feature>
<evidence type="ECO:0000313" key="11">
    <source>
        <dbReference type="Proteomes" id="UP001274830"/>
    </source>
</evidence>
<dbReference type="GO" id="GO:0016020">
    <property type="term" value="C:membrane"/>
    <property type="evidence" value="ECO:0007669"/>
    <property type="project" value="UniProtKB-SubCell"/>
</dbReference>
<keyword evidence="2" id="KW-0813">Transport</keyword>